<protein>
    <submittedName>
        <fullName evidence="1">Uncharacterized protein</fullName>
    </submittedName>
</protein>
<dbReference type="GeneID" id="9887783"/>
<gene>
    <name evidence="1" type="ORF">crov380</name>
</gene>
<accession>E3T5F1</accession>
<evidence type="ECO:0000313" key="2">
    <source>
        <dbReference type="Proteomes" id="UP000029781"/>
    </source>
</evidence>
<dbReference type="EMBL" id="GU244497">
    <property type="protein sequence ID" value="ADO67414.1"/>
    <property type="molecule type" value="Genomic_DNA"/>
</dbReference>
<organism evidence="1 2">
    <name type="scientific">Cafeteria roenbergensis virus (strain BV-PW1)</name>
    <name type="common">CroV</name>
    <dbReference type="NCBI Taxonomy" id="693272"/>
    <lineage>
        <taxon>Viruses</taxon>
        <taxon>Varidnaviria</taxon>
        <taxon>Bamfordvirae</taxon>
        <taxon>Nucleocytoviricota</taxon>
        <taxon>Megaviricetes</taxon>
        <taxon>Imitervirales</taxon>
        <taxon>Mimiviridae</taxon>
        <taxon>Aliimimivirinae</taxon>
        <taxon>Rheavirus</taxon>
        <taxon>Rheavirus sinusmexicani</taxon>
    </lineage>
</organism>
<dbReference type="RefSeq" id="YP_003970013.1">
    <property type="nucleotide sequence ID" value="NC_014637.1"/>
</dbReference>
<organismHost>
    <name type="scientific">Cafeteria roenbergensis</name>
    <name type="common">Marine flagellate</name>
    <dbReference type="NCBI Taxonomy" id="33653"/>
</organismHost>
<name>E3T5F1_CROVB</name>
<reference evidence="1 2" key="1">
    <citation type="journal article" date="2010" name="Proc. Natl. Acad. Sci. U.S.A.">
        <title>Giant virus with a remarkable complement of genes infects marine zooplankton.</title>
        <authorList>
            <person name="Fischer M.G."/>
            <person name="Allen M.J."/>
            <person name="Wilson W.H."/>
            <person name="Suttle C.A."/>
        </authorList>
    </citation>
    <scope>NUCLEOTIDE SEQUENCE [LARGE SCALE GENOMIC DNA]</scope>
    <source>
        <strain evidence="1 2">BV-PW1</strain>
    </source>
</reference>
<dbReference type="KEGG" id="vg:9887783"/>
<dbReference type="Proteomes" id="UP000029781">
    <property type="component" value="Segment"/>
</dbReference>
<keyword evidence="2" id="KW-1185">Reference proteome</keyword>
<sequence>MNPDEINVGLKFNEQTFFDKGNENVWMKPVKDNTDKHLLLNKDANKLTTTLPEFEEHLTNLMNTRYYVRRNALK</sequence>
<proteinExistence type="predicted"/>
<evidence type="ECO:0000313" key="1">
    <source>
        <dbReference type="EMBL" id="ADO67414.1"/>
    </source>
</evidence>